<name>A0A4R3Z465_9GAMM</name>
<sequence length="290" mass="31573">MSENLFALPIKETLSPSVTLRQIDQLPVIIVKNDSVQAAITLQGAHLLAWQPKGEQPVLWLSDSSAFCEGVAIRGGVPICWPWFGKVASPNHGFARILPWELTAHQEHEGEVSLTLTLRDSAQTEQYWPNSFTLNAHFKLGKTCTVQLEAEGDYQTTAALHSYFTIGNINQVSVSGLGENYIDKVNGGATARQTGHVTFTGEVDRVYTQPEDISVIHDEVLGRTITLHHDHISDVVAWNPGAALARTMTDVTDEGYLTYVCVETARVSQPLVATPGEKATLAVTLSVSPS</sequence>
<proteinExistence type="inferred from homology"/>
<dbReference type="Pfam" id="PF01263">
    <property type="entry name" value="Aldose_epim"/>
    <property type="match status" value="1"/>
</dbReference>
<keyword evidence="7" id="KW-1185">Reference proteome</keyword>
<feature type="active site" evidence="5">
    <location>
        <position position="161"/>
    </location>
</feature>
<keyword evidence="3 4" id="KW-0413">Isomerase</keyword>
<dbReference type="EMBL" id="SMCR01000001">
    <property type="protein sequence ID" value="TCV99952.1"/>
    <property type="molecule type" value="Genomic_DNA"/>
</dbReference>
<dbReference type="GO" id="GO:0005737">
    <property type="term" value="C:cytoplasm"/>
    <property type="evidence" value="ECO:0007669"/>
    <property type="project" value="TreeGrafter"/>
</dbReference>
<dbReference type="RefSeq" id="WP_131863482.1">
    <property type="nucleotide sequence ID" value="NZ_SMCR01000001.1"/>
</dbReference>
<dbReference type="OrthoDB" id="9790727at2"/>
<accession>A0A4R3Z465</accession>
<evidence type="ECO:0000256" key="4">
    <source>
        <dbReference type="PIRNR" id="PIRNR016020"/>
    </source>
</evidence>
<dbReference type="InterPro" id="IPR025532">
    <property type="entry name" value="G6P_1-epimerase"/>
</dbReference>
<organism evidence="6 7">
    <name type="scientific">Biostraticola tofi</name>
    <dbReference type="NCBI Taxonomy" id="466109"/>
    <lineage>
        <taxon>Bacteria</taxon>
        <taxon>Pseudomonadati</taxon>
        <taxon>Pseudomonadota</taxon>
        <taxon>Gammaproteobacteria</taxon>
        <taxon>Enterobacterales</taxon>
        <taxon>Bruguierivoracaceae</taxon>
        <taxon>Biostraticola</taxon>
    </lineage>
</organism>
<evidence type="ECO:0000256" key="2">
    <source>
        <dbReference type="ARBA" id="ARBA00005866"/>
    </source>
</evidence>
<dbReference type="GO" id="GO:0030246">
    <property type="term" value="F:carbohydrate binding"/>
    <property type="evidence" value="ECO:0007669"/>
    <property type="project" value="UniProtKB-UniRule"/>
</dbReference>
<comment type="similarity">
    <text evidence="2 4">Belongs to the glucose-6-phosphate 1-epimerase family.</text>
</comment>
<dbReference type="GO" id="GO:0005975">
    <property type="term" value="P:carbohydrate metabolic process"/>
    <property type="evidence" value="ECO:0007669"/>
    <property type="project" value="InterPro"/>
</dbReference>
<evidence type="ECO:0000313" key="6">
    <source>
        <dbReference type="EMBL" id="TCV99952.1"/>
    </source>
</evidence>
<dbReference type="CDD" id="cd09020">
    <property type="entry name" value="D-hex-6-P-epi_like"/>
    <property type="match status" value="1"/>
</dbReference>
<evidence type="ECO:0000256" key="5">
    <source>
        <dbReference type="PIRSR" id="PIRSR016020-1"/>
    </source>
</evidence>
<dbReference type="AlphaFoldDB" id="A0A4R3Z465"/>
<reference evidence="6 7" key="1">
    <citation type="submission" date="2019-03" db="EMBL/GenBank/DDBJ databases">
        <title>Genomic Encyclopedia of Type Strains, Phase IV (KMG-IV): sequencing the most valuable type-strain genomes for metagenomic binning, comparative biology and taxonomic classification.</title>
        <authorList>
            <person name="Goeker M."/>
        </authorList>
    </citation>
    <scope>NUCLEOTIDE SEQUENCE [LARGE SCALE GENOMIC DNA]</scope>
    <source>
        <strain evidence="6 7">DSM 19580</strain>
    </source>
</reference>
<dbReference type="Gene3D" id="2.70.98.10">
    <property type="match status" value="1"/>
</dbReference>
<dbReference type="PANTHER" id="PTHR11122:SF13">
    <property type="entry name" value="GLUCOSE-6-PHOSPHATE 1-EPIMERASE"/>
    <property type="match status" value="1"/>
</dbReference>
<dbReference type="PIRSF" id="PIRSF016020">
    <property type="entry name" value="PHexose_mutarotase"/>
    <property type="match status" value="1"/>
</dbReference>
<feature type="active site" evidence="5">
    <location>
        <position position="263"/>
    </location>
</feature>
<evidence type="ECO:0000256" key="1">
    <source>
        <dbReference type="ARBA" id="ARBA00001096"/>
    </source>
</evidence>
<evidence type="ECO:0000313" key="7">
    <source>
        <dbReference type="Proteomes" id="UP000295719"/>
    </source>
</evidence>
<protein>
    <recommendedName>
        <fullName evidence="4">Putative glucose-6-phosphate 1-epimerase</fullName>
        <ecNumber evidence="4">5.1.3.15</ecNumber>
    </recommendedName>
</protein>
<dbReference type="SUPFAM" id="SSF74650">
    <property type="entry name" value="Galactose mutarotase-like"/>
    <property type="match status" value="1"/>
</dbReference>
<dbReference type="GO" id="GO:0047938">
    <property type="term" value="F:glucose-6-phosphate 1-epimerase activity"/>
    <property type="evidence" value="ECO:0007669"/>
    <property type="project" value="UniProtKB-UniRule"/>
</dbReference>
<dbReference type="EC" id="5.1.3.15" evidence="4"/>
<dbReference type="InterPro" id="IPR008183">
    <property type="entry name" value="Aldose_1/G6P_1-epimerase"/>
</dbReference>
<dbReference type="Proteomes" id="UP000295719">
    <property type="component" value="Unassembled WGS sequence"/>
</dbReference>
<comment type="catalytic activity">
    <reaction evidence="1">
        <text>alpha-D-glucose 6-phosphate = beta-D-glucose 6-phosphate</text>
        <dbReference type="Rhea" id="RHEA:16249"/>
        <dbReference type="ChEBI" id="CHEBI:58225"/>
        <dbReference type="ChEBI" id="CHEBI:58247"/>
        <dbReference type="EC" id="5.1.3.15"/>
    </reaction>
</comment>
<evidence type="ECO:0000256" key="3">
    <source>
        <dbReference type="ARBA" id="ARBA00023235"/>
    </source>
</evidence>
<dbReference type="InterPro" id="IPR011013">
    <property type="entry name" value="Gal_mutarotase_sf_dom"/>
</dbReference>
<dbReference type="InterPro" id="IPR014718">
    <property type="entry name" value="GH-type_carb-bd"/>
</dbReference>
<dbReference type="PANTHER" id="PTHR11122">
    <property type="entry name" value="APOSPORY-ASSOCIATED PROTEIN C-RELATED"/>
    <property type="match status" value="1"/>
</dbReference>
<comment type="caution">
    <text evidence="6">The sequence shown here is derived from an EMBL/GenBank/DDBJ whole genome shotgun (WGS) entry which is preliminary data.</text>
</comment>
<gene>
    <name evidence="6" type="ORF">EDC52_101294</name>
</gene>